<sequence length="261" mass="29098">MWECGFCVLVHLVSHSRLTYLFLKAHLKAKHVREVRQFWKLCRDRGVRDANAVRELRSGTLESESPMWVVDVALPLPDAGSTGANCKESSEGLTPGHFRIIVIYDDRGSCGSYSVTKREQVSQAEFEGDNARQAVGIVVDAHPGLRPKRTSVGDPYLDARLSARELQVFRLLSKLPSRKPSRSSRSEDESSGAAKLGQATDVMKGHADSCRRLALYKSRVVWRSSDQSLTLFEYIKVAVSGDDTARPRALQRPLSRSNRAD</sequence>
<name>E2AFU1_CAMFO</name>
<organism evidence="3">
    <name type="scientific">Camponotus floridanus</name>
    <name type="common">Florida carpenter ant</name>
    <dbReference type="NCBI Taxonomy" id="104421"/>
    <lineage>
        <taxon>Eukaryota</taxon>
        <taxon>Metazoa</taxon>
        <taxon>Ecdysozoa</taxon>
        <taxon>Arthropoda</taxon>
        <taxon>Hexapoda</taxon>
        <taxon>Insecta</taxon>
        <taxon>Pterygota</taxon>
        <taxon>Neoptera</taxon>
        <taxon>Endopterygota</taxon>
        <taxon>Hymenoptera</taxon>
        <taxon>Apocrita</taxon>
        <taxon>Aculeata</taxon>
        <taxon>Formicoidea</taxon>
        <taxon>Formicidae</taxon>
        <taxon>Formicinae</taxon>
        <taxon>Camponotus</taxon>
    </lineage>
</organism>
<evidence type="ECO:0000313" key="2">
    <source>
        <dbReference type="EMBL" id="EFN67690.1"/>
    </source>
</evidence>
<gene>
    <name evidence="2" type="ORF">EAG_03253</name>
</gene>
<dbReference type="Proteomes" id="UP000000311">
    <property type="component" value="Unassembled WGS sequence"/>
</dbReference>
<feature type="region of interest" description="Disordered" evidence="1">
    <location>
        <begin position="177"/>
        <end position="201"/>
    </location>
</feature>
<reference evidence="2 3" key="1">
    <citation type="journal article" date="2010" name="Science">
        <title>Genomic comparison of the ants Camponotus floridanus and Harpegnathos saltator.</title>
        <authorList>
            <person name="Bonasio R."/>
            <person name="Zhang G."/>
            <person name="Ye C."/>
            <person name="Mutti N.S."/>
            <person name="Fang X."/>
            <person name="Qin N."/>
            <person name="Donahue G."/>
            <person name="Yang P."/>
            <person name="Li Q."/>
            <person name="Li C."/>
            <person name="Zhang P."/>
            <person name="Huang Z."/>
            <person name="Berger S.L."/>
            <person name="Reinberg D."/>
            <person name="Wang J."/>
            <person name="Liebig J."/>
        </authorList>
    </citation>
    <scope>NUCLEOTIDE SEQUENCE [LARGE SCALE GENOMIC DNA]</scope>
    <source>
        <strain evidence="3">C129</strain>
    </source>
</reference>
<evidence type="ECO:0000313" key="3">
    <source>
        <dbReference type="Proteomes" id="UP000000311"/>
    </source>
</evidence>
<protein>
    <submittedName>
        <fullName evidence="2">Uncharacterized protein</fullName>
    </submittedName>
</protein>
<keyword evidence="3" id="KW-1185">Reference proteome</keyword>
<dbReference type="AlphaFoldDB" id="E2AFU1"/>
<accession>E2AFU1</accession>
<evidence type="ECO:0000256" key="1">
    <source>
        <dbReference type="SAM" id="MobiDB-lite"/>
    </source>
</evidence>
<dbReference type="InParanoid" id="E2AFU1"/>
<dbReference type="EMBL" id="GL439158">
    <property type="protein sequence ID" value="EFN67690.1"/>
    <property type="molecule type" value="Genomic_DNA"/>
</dbReference>
<proteinExistence type="predicted"/>